<evidence type="ECO:0000313" key="4">
    <source>
        <dbReference type="Proteomes" id="UP000191110"/>
    </source>
</evidence>
<feature type="domain" description="Thiamine pyrophosphate enzyme TPP-binding" evidence="2">
    <location>
        <begin position="56"/>
        <end position="105"/>
    </location>
</feature>
<evidence type="ECO:0000256" key="1">
    <source>
        <dbReference type="ARBA" id="ARBA00023002"/>
    </source>
</evidence>
<dbReference type="Pfam" id="PF02775">
    <property type="entry name" value="TPP_enzyme_C"/>
    <property type="match status" value="1"/>
</dbReference>
<dbReference type="Gene3D" id="3.40.50.970">
    <property type="match status" value="1"/>
</dbReference>
<name>A0A1T2KZH5_9GAMM</name>
<dbReference type="GO" id="GO:0044281">
    <property type="term" value="P:small molecule metabolic process"/>
    <property type="evidence" value="ECO:0007669"/>
    <property type="project" value="UniProtKB-ARBA"/>
</dbReference>
<accession>A0A1T2KZH5</accession>
<organism evidence="3 4">
    <name type="scientific">Solemya pervernicosa gill symbiont</name>
    <dbReference type="NCBI Taxonomy" id="642797"/>
    <lineage>
        <taxon>Bacteria</taxon>
        <taxon>Pseudomonadati</taxon>
        <taxon>Pseudomonadota</taxon>
        <taxon>Gammaproteobacteria</taxon>
        <taxon>sulfur-oxidizing symbionts</taxon>
    </lineage>
</organism>
<dbReference type="GO" id="GO:0016491">
    <property type="term" value="F:oxidoreductase activity"/>
    <property type="evidence" value="ECO:0007669"/>
    <property type="project" value="UniProtKB-KW"/>
</dbReference>
<keyword evidence="1" id="KW-0560">Oxidoreductase</keyword>
<dbReference type="SUPFAM" id="SSF52518">
    <property type="entry name" value="Thiamin diphosphate-binding fold (THDP-binding)"/>
    <property type="match status" value="1"/>
</dbReference>
<protein>
    <recommendedName>
        <fullName evidence="2">Thiamine pyrophosphate enzyme TPP-binding domain-containing protein</fullName>
    </recommendedName>
</protein>
<dbReference type="AlphaFoldDB" id="A0A1T2KZH5"/>
<proteinExistence type="predicted"/>
<dbReference type="InterPro" id="IPR011766">
    <property type="entry name" value="TPP_enzyme_TPP-bd"/>
</dbReference>
<dbReference type="InterPro" id="IPR051479">
    <property type="entry name" value="PorB-like"/>
</dbReference>
<dbReference type="PANTHER" id="PTHR42897">
    <property type="entry name" value="PYRUVATE SYNTHASE SUBUNIT PORB"/>
    <property type="match status" value="1"/>
</dbReference>
<reference evidence="3 4" key="1">
    <citation type="submission" date="2016-11" db="EMBL/GenBank/DDBJ databases">
        <title>Mixed transmission modes and dynamic genome evolution in an obligate animal-bacterial symbiosis.</title>
        <authorList>
            <person name="Russell S.L."/>
            <person name="Corbett-Detig R.B."/>
            <person name="Cavanaugh C.M."/>
        </authorList>
    </citation>
    <scope>NUCLEOTIDE SEQUENCE [LARGE SCALE GENOMIC DNA]</scope>
    <source>
        <strain evidence="3">Sveles-Q1</strain>
    </source>
</reference>
<dbReference type="Proteomes" id="UP000191110">
    <property type="component" value="Unassembled WGS sequence"/>
</dbReference>
<gene>
    <name evidence="3" type="ORF">BOW53_16120</name>
</gene>
<dbReference type="Gene3D" id="3.30.70.20">
    <property type="match status" value="1"/>
</dbReference>
<dbReference type="InterPro" id="IPR029061">
    <property type="entry name" value="THDP-binding"/>
</dbReference>
<comment type="caution">
    <text evidence="3">The sequence shown here is derived from an EMBL/GenBank/DDBJ whole genome shotgun (WGS) entry which is preliminary data.</text>
</comment>
<dbReference type="Pfam" id="PF13370">
    <property type="entry name" value="Fer4_13"/>
    <property type="match status" value="1"/>
</dbReference>
<evidence type="ECO:0000259" key="2">
    <source>
        <dbReference type="Pfam" id="PF02775"/>
    </source>
</evidence>
<evidence type="ECO:0000313" key="3">
    <source>
        <dbReference type="EMBL" id="OOZ38255.1"/>
    </source>
</evidence>
<sequence>MGLFEGHMAKMADGFKAIRMVELELAGKYSEEKHDGFFKYFSWKDFSDEEFQLSPPVVSVGGDGAMYDIGFQNLSRMMMSGMPIKVMVLDTQVYSNTGGQACTSGFIGQISDMAPYGKAWKGKKEETRKEMSIIGMAHRTSYVLQGSISNVTHLIDGYIEGLNSRRPALFNIYAVCQPEHGVADDASEMQSKMAVESRAYPLYKFDPDLGTTIAECSSLEGNPQMDNDWPIYTLKYLNEKGKEESMTLPFTFADFAVTEGRFRKQFRKAPANTWNDDMIALHEFIDMDEDDRDGRFPYIWVADAKQRLNRVLVSQELVRSTIERRNFWRLMKSMVGVDQVVDAQKIAEEARVDMAQRLTSSLLSLAASGDAASLSGALTGAPSNGNGGNGAAAHAADLGDYEPVWVETPECTACDECIEINPKIFTYNDAKQAVIVDPKAGSFQDIVKAAEKCTAECIHPGTPFNAGEAGIDKLVKRAEKFQ</sequence>
<dbReference type="EMBL" id="MPRL01000110">
    <property type="protein sequence ID" value="OOZ38255.1"/>
    <property type="molecule type" value="Genomic_DNA"/>
</dbReference>
<dbReference type="PANTHER" id="PTHR42897:SF2">
    <property type="entry name" value="PYRUVATE SYNTHASE SUBUNIT PORB"/>
    <property type="match status" value="1"/>
</dbReference>
<dbReference type="GO" id="GO:0030976">
    <property type="term" value="F:thiamine pyrophosphate binding"/>
    <property type="evidence" value="ECO:0007669"/>
    <property type="project" value="InterPro"/>
</dbReference>
<keyword evidence="4" id="KW-1185">Reference proteome</keyword>